<evidence type="ECO:0000256" key="1">
    <source>
        <dbReference type="ARBA" id="ARBA00010617"/>
    </source>
</evidence>
<accession>A0ABW3LJE1</accession>
<dbReference type="RefSeq" id="WP_390360152.1">
    <property type="nucleotide sequence ID" value="NZ_JBHTKJ010000011.1"/>
</dbReference>
<dbReference type="Proteomes" id="UP001597040">
    <property type="component" value="Unassembled WGS sequence"/>
</dbReference>
<dbReference type="Pfam" id="PF00067">
    <property type="entry name" value="p450"/>
    <property type="match status" value="1"/>
</dbReference>
<keyword evidence="7" id="KW-1185">Reference proteome</keyword>
<dbReference type="CDD" id="cd11067">
    <property type="entry name" value="CYP152"/>
    <property type="match status" value="1"/>
</dbReference>
<keyword evidence="3" id="KW-0479">Metal-binding</keyword>
<dbReference type="InterPro" id="IPR002401">
    <property type="entry name" value="Cyt_P450_E_grp-I"/>
</dbReference>
<evidence type="ECO:0000256" key="5">
    <source>
        <dbReference type="ARBA" id="ARBA00023004"/>
    </source>
</evidence>
<dbReference type="EMBL" id="JBHTKJ010000011">
    <property type="protein sequence ID" value="MFD1037777.1"/>
    <property type="molecule type" value="Genomic_DNA"/>
</dbReference>
<dbReference type="PANTHER" id="PTHR24302">
    <property type="entry name" value="CYTOCHROME P450 FAMILY 3"/>
    <property type="match status" value="1"/>
</dbReference>
<keyword evidence="2" id="KW-0349">Heme</keyword>
<proteinExistence type="inferred from homology"/>
<dbReference type="SUPFAM" id="SSF48264">
    <property type="entry name" value="Cytochrome P450"/>
    <property type="match status" value="1"/>
</dbReference>
<comment type="caution">
    <text evidence="6">The sequence shown here is derived from an EMBL/GenBank/DDBJ whole genome shotgun (WGS) entry which is preliminary data.</text>
</comment>
<dbReference type="InterPro" id="IPR001128">
    <property type="entry name" value="Cyt_P450"/>
</dbReference>
<name>A0ABW3LJE1_9BACI</name>
<evidence type="ECO:0000313" key="6">
    <source>
        <dbReference type="EMBL" id="MFD1037777.1"/>
    </source>
</evidence>
<gene>
    <name evidence="6" type="ORF">ACFQ3N_05045</name>
</gene>
<keyword evidence="5" id="KW-0408">Iron</keyword>
<evidence type="ECO:0000256" key="3">
    <source>
        <dbReference type="ARBA" id="ARBA00022723"/>
    </source>
</evidence>
<keyword evidence="4" id="KW-0560">Oxidoreductase</keyword>
<sequence length="419" mass="47909">MVMNSSIPQEKGFDNSLALMTEGYLYIPNRRRHFQSDIFQTHLMGGQKVICMGGEEAAEIFYDNDKFQRQGAAPKRIQKSLFGGSGVQTLDGSAHKLRKQLFMSLMTTERLSQLVQITNNQWQIAINKWEQSDEIVLFHESEEIMCRIACLWAGVPLWAKELKQRTNEFSAMIDAFGAVGPRHWRGRLARNSSEKWIRGVIDQVRSGEFTAEEGTALHAFSWHRDVGGELLNTHIAAVEVMNILRPIVAIGRFITFGAVALHDYPETKKKLQMGEANYSQMFVQEVRRFYPFGPFTGARVKSDFTWSGHNFKKGTLVLLDLYGTNLDPNLWEDPNAFKPERFQEWDGSPFNFIPQGGGDYHIGHRCAGEWVTIEVMKASLEFMTRKIDYEVPPQDLNFSMMRMPSIPKSRVVISGVRRK</sequence>
<protein>
    <submittedName>
        <fullName evidence="6">Cytochrome P450</fullName>
    </submittedName>
</protein>
<reference evidence="7" key="1">
    <citation type="journal article" date="2019" name="Int. J. Syst. Evol. Microbiol.">
        <title>The Global Catalogue of Microorganisms (GCM) 10K type strain sequencing project: providing services to taxonomists for standard genome sequencing and annotation.</title>
        <authorList>
            <consortium name="The Broad Institute Genomics Platform"/>
            <consortium name="The Broad Institute Genome Sequencing Center for Infectious Disease"/>
            <person name="Wu L."/>
            <person name="Ma J."/>
        </authorList>
    </citation>
    <scope>NUCLEOTIDE SEQUENCE [LARGE SCALE GENOMIC DNA]</scope>
    <source>
        <strain evidence="7">CCUG 56754</strain>
    </source>
</reference>
<evidence type="ECO:0000256" key="2">
    <source>
        <dbReference type="ARBA" id="ARBA00022617"/>
    </source>
</evidence>
<evidence type="ECO:0000313" key="7">
    <source>
        <dbReference type="Proteomes" id="UP001597040"/>
    </source>
</evidence>
<comment type="similarity">
    <text evidence="1">Belongs to the cytochrome P450 family.</text>
</comment>
<dbReference type="PANTHER" id="PTHR24302:SF15">
    <property type="entry name" value="FATTY-ACID PEROXYGENASE"/>
    <property type="match status" value="1"/>
</dbReference>
<dbReference type="InterPro" id="IPR036396">
    <property type="entry name" value="Cyt_P450_sf"/>
</dbReference>
<dbReference type="PRINTS" id="PR00463">
    <property type="entry name" value="EP450I"/>
</dbReference>
<evidence type="ECO:0000256" key="4">
    <source>
        <dbReference type="ARBA" id="ARBA00023002"/>
    </source>
</evidence>
<organism evidence="6 7">
    <name type="scientific">Virgibacillus byunsanensis</name>
    <dbReference type="NCBI Taxonomy" id="570945"/>
    <lineage>
        <taxon>Bacteria</taxon>
        <taxon>Bacillati</taxon>
        <taxon>Bacillota</taxon>
        <taxon>Bacilli</taxon>
        <taxon>Bacillales</taxon>
        <taxon>Bacillaceae</taxon>
        <taxon>Virgibacillus</taxon>
    </lineage>
</organism>
<dbReference type="InterPro" id="IPR050705">
    <property type="entry name" value="Cytochrome_P450_3A"/>
</dbReference>
<dbReference type="Gene3D" id="1.10.630.10">
    <property type="entry name" value="Cytochrome P450"/>
    <property type="match status" value="1"/>
</dbReference>